<dbReference type="AlphaFoldDB" id="A0AAD9ELX6"/>
<proteinExistence type="predicted"/>
<keyword evidence="5" id="KW-0732">Signal</keyword>
<evidence type="ECO:0000256" key="2">
    <source>
        <dbReference type="ARBA" id="ARBA00023043"/>
    </source>
</evidence>
<keyword evidence="4" id="KW-0175">Coiled coil</keyword>
<dbReference type="Gene3D" id="1.25.40.20">
    <property type="entry name" value="Ankyrin repeat-containing domain"/>
    <property type="match status" value="2"/>
</dbReference>
<dbReference type="SUPFAM" id="SSF48403">
    <property type="entry name" value="Ankyrin repeat"/>
    <property type="match status" value="1"/>
</dbReference>
<reference evidence="6" key="1">
    <citation type="submission" date="2023-01" db="EMBL/GenBank/DDBJ databases">
        <title>Colletotrichum chrysophilum M932 genome sequence.</title>
        <authorList>
            <person name="Baroncelli R."/>
        </authorList>
    </citation>
    <scope>NUCLEOTIDE SEQUENCE</scope>
    <source>
        <strain evidence="6">M932</strain>
    </source>
</reference>
<evidence type="ECO:0000256" key="3">
    <source>
        <dbReference type="PROSITE-ProRule" id="PRU00023"/>
    </source>
</evidence>
<comment type="caution">
    <text evidence="6">The sequence shown here is derived from an EMBL/GenBank/DDBJ whole genome shotgun (WGS) entry which is preliminary data.</text>
</comment>
<keyword evidence="7" id="KW-1185">Reference proteome</keyword>
<keyword evidence="2 3" id="KW-0040">ANK repeat</keyword>
<dbReference type="Proteomes" id="UP001243330">
    <property type="component" value="Unassembled WGS sequence"/>
</dbReference>
<gene>
    <name evidence="6" type="ORF">CCHR01_05086</name>
</gene>
<evidence type="ECO:0000313" key="7">
    <source>
        <dbReference type="Proteomes" id="UP001243330"/>
    </source>
</evidence>
<dbReference type="EMBL" id="JAQOWY010000078">
    <property type="protein sequence ID" value="KAK1852272.1"/>
    <property type="molecule type" value="Genomic_DNA"/>
</dbReference>
<feature type="chain" id="PRO_5042033440" evidence="5">
    <location>
        <begin position="22"/>
        <end position="919"/>
    </location>
</feature>
<sequence>MAEIVGIVLGLAPLLVQISSGIDKLRDIRQNVKEVHNEVDFLLSELKFMVCLMQSVDDVTYRDDQAHAHCQRSCSRVHQSLERLITRILERPKMGGTSVSKLWIFRHLKEDLVALQREIDSAKINLSLLLQSVQVRHLCLQRPCSEGTESPSSESSTQTAALGSTNESLELGPELTESAAPLSNQAIDVANTHRAIKRQKLKYRQDCLSRSCCCQCHHSERASGRFWALDYSLMGIFQTCNVEECNAAKYGANIRLALTRLGIHRSVVIKVHYLSRMGSFSPSFSLQTDCTVPYTFPGFEVIWRCQNGMIDYEDARKRLTDLYQSDPSFRYHVNPAGKSYIEVCLPMRFVGDQISLILSFGLLQLLMGDLGMIQGSMHPRFLTRCAKWIGEGPHLDLLETLIHLDFDAGEVEAQAWPQPCSPNWISEGSTPDPFFVEYISLLCKDNQGFAGMTPLHEAVLFGSSESVKKWIQCSKRDEKNFLGQTPLHLAIYKPEHLSALIDSGHDVDAIDNYGITPLMYAAAADEEEALYILINAHADFTIEDSRYNRTFFGYAVARRNWCLIYNLLLVIKQSVEKEVAESWVRAAIVNAQLAVPDFLFDSPISLRHLLALCEDVNFTYNGRDVRNNCLLHDIRTVCELEALVDNGFTIINHVNSLGQHGLINSVKHKDVALTSRLLELGANVNLEDNQHRTAIGHALRGLHISDFNQTRLIMDVVRVLLAADANVLVRDRCRCPCSPTGCLTATPKEGRRDRFGRGFQFSIWSLEWLILIQQYRGVEVARDVVLSFIREETHKDLDMTHKMHEIDYKNDCFNFHVSIDTDRAQNPEPTVKTSVCDYVLWMEHEYHHGQTSQLDTVAREAWYSKRVSLLCALLDIIEIHTGFLTDWVGRLQPLWIYGREDPLDPEPYIKHFLACANNR</sequence>
<name>A0AAD9ELX6_9PEZI</name>
<evidence type="ECO:0000313" key="6">
    <source>
        <dbReference type="EMBL" id="KAK1852272.1"/>
    </source>
</evidence>
<protein>
    <submittedName>
        <fullName evidence="6">Nacht and ankyrin domain protein</fullName>
    </submittedName>
</protein>
<dbReference type="PROSITE" id="PS50088">
    <property type="entry name" value="ANK_REPEAT"/>
    <property type="match status" value="1"/>
</dbReference>
<dbReference type="PANTHER" id="PTHR24173:SF74">
    <property type="entry name" value="ANKYRIN REPEAT DOMAIN-CONTAINING PROTEIN 16"/>
    <property type="match status" value="1"/>
</dbReference>
<organism evidence="6 7">
    <name type="scientific">Colletotrichum chrysophilum</name>
    <dbReference type="NCBI Taxonomy" id="1836956"/>
    <lineage>
        <taxon>Eukaryota</taxon>
        <taxon>Fungi</taxon>
        <taxon>Dikarya</taxon>
        <taxon>Ascomycota</taxon>
        <taxon>Pezizomycotina</taxon>
        <taxon>Sordariomycetes</taxon>
        <taxon>Hypocreomycetidae</taxon>
        <taxon>Glomerellales</taxon>
        <taxon>Glomerellaceae</taxon>
        <taxon>Colletotrichum</taxon>
        <taxon>Colletotrichum gloeosporioides species complex</taxon>
    </lineage>
</organism>
<dbReference type="InterPro" id="IPR002110">
    <property type="entry name" value="Ankyrin_rpt"/>
</dbReference>
<dbReference type="InterPro" id="IPR036770">
    <property type="entry name" value="Ankyrin_rpt-contain_sf"/>
</dbReference>
<dbReference type="Pfam" id="PF12796">
    <property type="entry name" value="Ank_2"/>
    <property type="match status" value="1"/>
</dbReference>
<evidence type="ECO:0000256" key="4">
    <source>
        <dbReference type="SAM" id="Coils"/>
    </source>
</evidence>
<evidence type="ECO:0000256" key="5">
    <source>
        <dbReference type="SAM" id="SignalP"/>
    </source>
</evidence>
<dbReference type="SMART" id="SM00248">
    <property type="entry name" value="ANK"/>
    <property type="match status" value="4"/>
</dbReference>
<keyword evidence="1" id="KW-0677">Repeat</keyword>
<accession>A0AAD9ELX6</accession>
<dbReference type="PANTHER" id="PTHR24173">
    <property type="entry name" value="ANKYRIN REPEAT CONTAINING"/>
    <property type="match status" value="1"/>
</dbReference>
<evidence type="ECO:0000256" key="1">
    <source>
        <dbReference type="ARBA" id="ARBA00022737"/>
    </source>
</evidence>
<feature type="coiled-coil region" evidence="4">
    <location>
        <begin position="105"/>
        <end position="132"/>
    </location>
</feature>
<feature type="signal peptide" evidence="5">
    <location>
        <begin position="1"/>
        <end position="21"/>
    </location>
</feature>
<feature type="repeat" description="ANK" evidence="3">
    <location>
        <begin position="513"/>
        <end position="545"/>
    </location>
</feature>
<dbReference type="PROSITE" id="PS50297">
    <property type="entry name" value="ANK_REP_REGION"/>
    <property type="match status" value="1"/>
</dbReference>